<evidence type="ECO:0000313" key="2">
    <source>
        <dbReference type="EMBL" id="MBX73632.1"/>
    </source>
</evidence>
<evidence type="ECO:0000256" key="1">
    <source>
        <dbReference type="SAM" id="MobiDB-lite"/>
    </source>
</evidence>
<dbReference type="EMBL" id="GGEC01093148">
    <property type="protein sequence ID" value="MBX73632.1"/>
    <property type="molecule type" value="Transcribed_RNA"/>
</dbReference>
<feature type="compositionally biased region" description="Polar residues" evidence="1">
    <location>
        <begin position="1"/>
        <end position="10"/>
    </location>
</feature>
<organism evidence="2">
    <name type="scientific">Rhizophora mucronata</name>
    <name type="common">Asiatic mangrove</name>
    <dbReference type="NCBI Taxonomy" id="61149"/>
    <lineage>
        <taxon>Eukaryota</taxon>
        <taxon>Viridiplantae</taxon>
        <taxon>Streptophyta</taxon>
        <taxon>Embryophyta</taxon>
        <taxon>Tracheophyta</taxon>
        <taxon>Spermatophyta</taxon>
        <taxon>Magnoliopsida</taxon>
        <taxon>eudicotyledons</taxon>
        <taxon>Gunneridae</taxon>
        <taxon>Pentapetalae</taxon>
        <taxon>rosids</taxon>
        <taxon>fabids</taxon>
        <taxon>Malpighiales</taxon>
        <taxon>Rhizophoraceae</taxon>
        <taxon>Rhizophora</taxon>
    </lineage>
</organism>
<feature type="region of interest" description="Disordered" evidence="1">
    <location>
        <begin position="1"/>
        <end position="24"/>
    </location>
</feature>
<name>A0A2P2R300_RHIMU</name>
<proteinExistence type="predicted"/>
<protein>
    <submittedName>
        <fullName evidence="2">Uncharacterized protein</fullName>
    </submittedName>
</protein>
<dbReference type="AlphaFoldDB" id="A0A2P2R300"/>
<reference evidence="2" key="1">
    <citation type="submission" date="2018-02" db="EMBL/GenBank/DDBJ databases">
        <title>Rhizophora mucronata_Transcriptome.</title>
        <authorList>
            <person name="Meera S.P."/>
            <person name="Sreeshan A."/>
            <person name="Augustine A."/>
        </authorList>
    </citation>
    <scope>NUCLEOTIDE SEQUENCE</scope>
    <source>
        <tissue evidence="2">Leaf</tissue>
    </source>
</reference>
<accession>A0A2P2R300</accession>
<sequence length="37" mass="4412">MQQARNNHVSKQQGQKQEKEKEGFVKEKREVNLLCIQ</sequence>